<sequence length="119" mass="13630">MQGKPHAWGFKVWARTITAGLFCDFVVCQKSVLGVGADEALKLHETLPRPLDKARRWDKTTKAFTGSDINRPVALKTYNEKKMDGVDQLDDTKTIRLLLFLFFKTRSRNIDRGFLRLST</sequence>
<organism evidence="2 3">
    <name type="scientific">Elysia crispata</name>
    <name type="common">lettuce slug</name>
    <dbReference type="NCBI Taxonomy" id="231223"/>
    <lineage>
        <taxon>Eukaryota</taxon>
        <taxon>Metazoa</taxon>
        <taxon>Spiralia</taxon>
        <taxon>Lophotrochozoa</taxon>
        <taxon>Mollusca</taxon>
        <taxon>Gastropoda</taxon>
        <taxon>Heterobranchia</taxon>
        <taxon>Euthyneura</taxon>
        <taxon>Panpulmonata</taxon>
        <taxon>Sacoglossa</taxon>
        <taxon>Placobranchoidea</taxon>
        <taxon>Plakobranchidae</taxon>
        <taxon>Elysia</taxon>
    </lineage>
</organism>
<comment type="caution">
    <text evidence="2">The sequence shown here is derived from an EMBL/GenBank/DDBJ whole genome shotgun (WGS) entry which is preliminary data.</text>
</comment>
<evidence type="ECO:0000256" key="1">
    <source>
        <dbReference type="SAM" id="SignalP"/>
    </source>
</evidence>
<feature type="signal peptide" evidence="1">
    <location>
        <begin position="1"/>
        <end position="28"/>
    </location>
</feature>
<accession>A0AAE1AHB1</accession>
<feature type="chain" id="PRO_5041978477" evidence="1">
    <location>
        <begin position="29"/>
        <end position="119"/>
    </location>
</feature>
<name>A0AAE1AHB1_9GAST</name>
<keyword evidence="3" id="KW-1185">Reference proteome</keyword>
<dbReference type="Proteomes" id="UP001283361">
    <property type="component" value="Unassembled WGS sequence"/>
</dbReference>
<dbReference type="AlphaFoldDB" id="A0AAE1AHB1"/>
<reference evidence="2" key="1">
    <citation type="journal article" date="2023" name="G3 (Bethesda)">
        <title>A reference genome for the long-term kleptoplast-retaining sea slug Elysia crispata morphotype clarki.</title>
        <authorList>
            <person name="Eastman K.E."/>
            <person name="Pendleton A.L."/>
            <person name="Shaikh M.A."/>
            <person name="Suttiyut T."/>
            <person name="Ogas R."/>
            <person name="Tomko P."/>
            <person name="Gavelis G."/>
            <person name="Widhalm J.R."/>
            <person name="Wisecaver J.H."/>
        </authorList>
    </citation>
    <scope>NUCLEOTIDE SEQUENCE</scope>
    <source>
        <strain evidence="2">ECLA1</strain>
    </source>
</reference>
<protein>
    <submittedName>
        <fullName evidence="2">Uncharacterized protein</fullName>
    </submittedName>
</protein>
<evidence type="ECO:0000313" key="2">
    <source>
        <dbReference type="EMBL" id="KAK3787091.1"/>
    </source>
</evidence>
<gene>
    <name evidence="2" type="ORF">RRG08_035265</name>
</gene>
<keyword evidence="1" id="KW-0732">Signal</keyword>
<evidence type="ECO:0000313" key="3">
    <source>
        <dbReference type="Proteomes" id="UP001283361"/>
    </source>
</evidence>
<dbReference type="EMBL" id="JAWDGP010001906">
    <property type="protein sequence ID" value="KAK3787091.1"/>
    <property type="molecule type" value="Genomic_DNA"/>
</dbReference>
<proteinExistence type="predicted"/>